<comment type="caution">
    <text evidence="1">The sequence shown here is derived from an EMBL/GenBank/DDBJ whole genome shotgun (WGS) entry which is preliminary data.</text>
</comment>
<dbReference type="EMBL" id="JACJIA010000010">
    <property type="protein sequence ID" value="MBA8954757.1"/>
    <property type="molecule type" value="Genomic_DNA"/>
</dbReference>
<evidence type="ECO:0000313" key="1">
    <source>
        <dbReference type="EMBL" id="MBA8954757.1"/>
    </source>
</evidence>
<dbReference type="AlphaFoldDB" id="A0A7W3LV25"/>
<dbReference type="RefSeq" id="WP_182846811.1">
    <property type="nucleotide sequence ID" value="NZ_BAAALP010000087.1"/>
</dbReference>
<protein>
    <recommendedName>
        <fullName evidence="3">Histone deacetylase</fullName>
    </recommendedName>
</protein>
<organism evidence="1 2">
    <name type="scientific">Actinomadura namibiensis</name>
    <dbReference type="NCBI Taxonomy" id="182080"/>
    <lineage>
        <taxon>Bacteria</taxon>
        <taxon>Bacillati</taxon>
        <taxon>Actinomycetota</taxon>
        <taxon>Actinomycetes</taxon>
        <taxon>Streptosporangiales</taxon>
        <taxon>Thermomonosporaceae</taxon>
        <taxon>Actinomadura</taxon>
    </lineage>
</organism>
<proteinExistence type="predicted"/>
<dbReference type="Proteomes" id="UP000572680">
    <property type="component" value="Unassembled WGS sequence"/>
</dbReference>
<reference evidence="1 2" key="1">
    <citation type="submission" date="2020-08" db="EMBL/GenBank/DDBJ databases">
        <title>Genomic Encyclopedia of Type Strains, Phase IV (KMG-IV): sequencing the most valuable type-strain genomes for metagenomic binning, comparative biology and taxonomic classification.</title>
        <authorList>
            <person name="Goeker M."/>
        </authorList>
    </citation>
    <scope>NUCLEOTIDE SEQUENCE [LARGE SCALE GENOMIC DNA]</scope>
    <source>
        <strain evidence="1 2">DSM 44197</strain>
    </source>
</reference>
<name>A0A7W3LV25_ACTNM</name>
<accession>A0A7W3LV25</accession>
<evidence type="ECO:0008006" key="3">
    <source>
        <dbReference type="Google" id="ProtNLM"/>
    </source>
</evidence>
<evidence type="ECO:0000313" key="2">
    <source>
        <dbReference type="Proteomes" id="UP000572680"/>
    </source>
</evidence>
<keyword evidence="2" id="KW-1185">Reference proteome</keyword>
<sequence>MRLWYVAYGSNLYAERFACYLAGGRPAGGARHYTGCRDPRPARAQAPVTVPGGIYFAHRSLTWGGGMAFYDPDLPGRTAARAYLLTLQQFCDVMSQEMRRATGADPDLSRVLGEGRQRLGPGRYETVLKTGERDGHPMLTFTAPHGVDGAELNPPTAPYLAMLGHGLREAHGWRPVRAAAYLAGRPGARGAWSAAAIAALLASGHEDR</sequence>
<dbReference type="Gene3D" id="3.10.490.10">
    <property type="entry name" value="Gamma-glutamyl cyclotransferase-like"/>
    <property type="match status" value="1"/>
</dbReference>
<gene>
    <name evidence="1" type="ORF">HNR61_006414</name>
</gene>